<protein>
    <recommendedName>
        <fullName evidence="3">Maturase K</fullName>
    </recommendedName>
</protein>
<organism evidence="1 2">
    <name type="scientific">Stereocaulon virgatum</name>
    <dbReference type="NCBI Taxonomy" id="373712"/>
    <lineage>
        <taxon>Eukaryota</taxon>
        <taxon>Fungi</taxon>
        <taxon>Dikarya</taxon>
        <taxon>Ascomycota</taxon>
        <taxon>Pezizomycotina</taxon>
        <taxon>Lecanoromycetes</taxon>
        <taxon>OSLEUM clade</taxon>
        <taxon>Lecanoromycetidae</taxon>
        <taxon>Lecanorales</taxon>
        <taxon>Lecanorineae</taxon>
        <taxon>Stereocaulaceae</taxon>
        <taxon>Stereocaulon</taxon>
    </lineage>
</organism>
<sequence length="224" mass="26055">MVYQPHFLRERRYLDGTPNVNLLSLPHKIRSLIYAYFFNGKTFSNKGRDKFLSEMWHARDENGMMNQFPQGLNIPLVCRRLDTEATYALHHERSCTFCLEVNAAKICNAYHTPFPSHMTLKRVLRLLFFIRLDAYGALHPAQKEAWRLYLENSSLEARCMMLLKSERPVEMHFLEGLSRLLRILGRCKHVEILVLPDMRSCKDGSIYGSFGRGNASVLKVCGWI</sequence>
<evidence type="ECO:0000313" key="1">
    <source>
        <dbReference type="EMBL" id="KAL2044750.1"/>
    </source>
</evidence>
<accession>A0ABR4AG71</accession>
<proteinExistence type="predicted"/>
<evidence type="ECO:0008006" key="3">
    <source>
        <dbReference type="Google" id="ProtNLM"/>
    </source>
</evidence>
<name>A0ABR4AG71_9LECA</name>
<gene>
    <name evidence="1" type="ORF">N7G274_002525</name>
</gene>
<dbReference type="EMBL" id="JBEFKJ010000008">
    <property type="protein sequence ID" value="KAL2044750.1"/>
    <property type="molecule type" value="Genomic_DNA"/>
</dbReference>
<comment type="caution">
    <text evidence="1">The sequence shown here is derived from an EMBL/GenBank/DDBJ whole genome shotgun (WGS) entry which is preliminary data.</text>
</comment>
<keyword evidence="2" id="KW-1185">Reference proteome</keyword>
<reference evidence="1 2" key="1">
    <citation type="submission" date="2024-09" db="EMBL/GenBank/DDBJ databases">
        <title>Rethinking Asexuality: The Enigmatic Case of Functional Sexual Genes in Lepraria (Stereocaulaceae).</title>
        <authorList>
            <person name="Doellman M."/>
            <person name="Sun Y."/>
            <person name="Barcenas-Pena A."/>
            <person name="Lumbsch H.T."/>
            <person name="Grewe F."/>
        </authorList>
    </citation>
    <scope>NUCLEOTIDE SEQUENCE [LARGE SCALE GENOMIC DNA]</scope>
    <source>
        <strain evidence="1 2">Mercado 3170</strain>
    </source>
</reference>
<dbReference type="Proteomes" id="UP001590950">
    <property type="component" value="Unassembled WGS sequence"/>
</dbReference>
<evidence type="ECO:0000313" key="2">
    <source>
        <dbReference type="Proteomes" id="UP001590950"/>
    </source>
</evidence>